<name>A0ABV5UNF6_9MICC</name>
<organism evidence="2 3">
    <name type="scientific">Arthrobacter methylotrophus</name>
    <dbReference type="NCBI Taxonomy" id="121291"/>
    <lineage>
        <taxon>Bacteria</taxon>
        <taxon>Bacillati</taxon>
        <taxon>Actinomycetota</taxon>
        <taxon>Actinomycetes</taxon>
        <taxon>Micrococcales</taxon>
        <taxon>Micrococcaceae</taxon>
        <taxon>Arthrobacter</taxon>
    </lineage>
</organism>
<evidence type="ECO:0000313" key="3">
    <source>
        <dbReference type="Proteomes" id="UP001589536"/>
    </source>
</evidence>
<dbReference type="RefSeq" id="WP_345042958.1">
    <property type="nucleotide sequence ID" value="NZ_BAABED010000001.1"/>
</dbReference>
<gene>
    <name evidence="2" type="ORF">ACFFPI_07730</name>
</gene>
<comment type="caution">
    <text evidence="2">The sequence shown here is derived from an EMBL/GenBank/DDBJ whole genome shotgun (WGS) entry which is preliminary data.</text>
</comment>
<dbReference type="EMBL" id="JBHMBH010000019">
    <property type="protein sequence ID" value="MFB9714046.1"/>
    <property type="molecule type" value="Genomic_DNA"/>
</dbReference>
<feature type="domain" description="Antitoxin SocA-like Panacea" evidence="1">
    <location>
        <begin position="29"/>
        <end position="113"/>
    </location>
</feature>
<accession>A0ABV5UNF6</accession>
<dbReference type="Pfam" id="PF13274">
    <property type="entry name" value="SocA_Panacea"/>
    <property type="match status" value="1"/>
</dbReference>
<sequence length="171" mass="18950">MTTISVHDAIAYLLARKGSHASTSSLHRMAYFAQGWHLAWTGGPLFEEEIRTRKTGPFISAMFPHQTDGYTETSWSAGNADAVSAVQAEVLEAVFRHYSHLSGITLTEWANAEAPCLLAMQRATEEDPNPVIDLGEMKAFFKALDDAPADRTAYANRFINQYTDEALKVRP</sequence>
<reference evidence="2 3" key="1">
    <citation type="submission" date="2024-09" db="EMBL/GenBank/DDBJ databases">
        <authorList>
            <person name="Sun Q."/>
            <person name="Mori K."/>
        </authorList>
    </citation>
    <scope>NUCLEOTIDE SEQUENCE [LARGE SCALE GENOMIC DNA]</scope>
    <source>
        <strain evidence="2 3">JCM 13519</strain>
    </source>
</reference>
<protein>
    <submittedName>
        <fullName evidence="2">Panacea domain-containing protein</fullName>
    </submittedName>
</protein>
<evidence type="ECO:0000259" key="1">
    <source>
        <dbReference type="Pfam" id="PF13274"/>
    </source>
</evidence>
<dbReference type="Proteomes" id="UP001589536">
    <property type="component" value="Unassembled WGS sequence"/>
</dbReference>
<dbReference type="InterPro" id="IPR025272">
    <property type="entry name" value="SocA_Panacea"/>
</dbReference>
<keyword evidence="3" id="KW-1185">Reference proteome</keyword>
<proteinExistence type="predicted"/>
<evidence type="ECO:0000313" key="2">
    <source>
        <dbReference type="EMBL" id="MFB9714046.1"/>
    </source>
</evidence>